<gene>
    <name evidence="1" type="ORF">E4K65_34765</name>
</gene>
<protein>
    <submittedName>
        <fullName evidence="1">Uncharacterized protein</fullName>
    </submittedName>
</protein>
<reference evidence="1 2" key="1">
    <citation type="submission" date="2019-03" db="EMBL/GenBank/DDBJ databases">
        <title>Bradyrhizobium diversity isolated from nodules of Chamaecrista fasciculata.</title>
        <authorList>
            <person name="Klepa M.S."/>
            <person name="Urquiaga M.O."/>
            <person name="Hungria M."/>
            <person name="Delamuta J.R."/>
        </authorList>
    </citation>
    <scope>NUCLEOTIDE SEQUENCE [LARGE SCALE GENOMIC DNA]</scope>
    <source>
        <strain evidence="1 2">CNPSo 3448</strain>
    </source>
</reference>
<comment type="caution">
    <text evidence="1">The sequence shown here is derived from an EMBL/GenBank/DDBJ whole genome shotgun (WGS) entry which is preliminary data.</text>
</comment>
<organism evidence="1 2">
    <name type="scientific">Bradyrhizobium niftali</name>
    <dbReference type="NCBI Taxonomy" id="2560055"/>
    <lineage>
        <taxon>Bacteria</taxon>
        <taxon>Pseudomonadati</taxon>
        <taxon>Pseudomonadota</taxon>
        <taxon>Alphaproteobacteria</taxon>
        <taxon>Hyphomicrobiales</taxon>
        <taxon>Nitrobacteraceae</taxon>
        <taxon>Bradyrhizobium</taxon>
    </lineage>
</organism>
<dbReference type="AlphaFoldDB" id="A0A4Y9LF26"/>
<dbReference type="OrthoDB" id="8265523at2"/>
<proteinExistence type="predicted"/>
<evidence type="ECO:0000313" key="1">
    <source>
        <dbReference type="EMBL" id="TFV42200.1"/>
    </source>
</evidence>
<dbReference type="Proteomes" id="UP000297966">
    <property type="component" value="Unassembled WGS sequence"/>
</dbReference>
<evidence type="ECO:0000313" key="2">
    <source>
        <dbReference type="Proteomes" id="UP000297966"/>
    </source>
</evidence>
<sequence length="64" mass="7430">MVASTRRLPRFRYARSGWSIQTEYASRDGAWAGAEELKERRPMLQIGIYDVTTKSREEVRLPVS</sequence>
<keyword evidence="2" id="KW-1185">Reference proteome</keyword>
<name>A0A4Y9LF26_9BRAD</name>
<dbReference type="EMBL" id="SPQT01000027">
    <property type="protein sequence ID" value="TFV42200.1"/>
    <property type="molecule type" value="Genomic_DNA"/>
</dbReference>
<accession>A0A4Y9LF26</accession>